<dbReference type="EC" id="3.1.-.-" evidence="2"/>
<dbReference type="GO" id="GO:0016787">
    <property type="term" value="F:hydrolase activity"/>
    <property type="evidence" value="ECO:0007669"/>
    <property type="project" value="UniProtKB-KW"/>
</dbReference>
<keyword evidence="2" id="KW-0378">Hydrolase</keyword>
<protein>
    <submittedName>
        <fullName evidence="2">mRNA interferase YafQ</fullName>
        <ecNumber evidence="2">3.1.-.-</ecNumber>
    </submittedName>
</protein>
<dbReference type="AlphaFoldDB" id="A0A6N3B1I6"/>
<reference evidence="2" key="1">
    <citation type="submission" date="2019-11" db="EMBL/GenBank/DDBJ databases">
        <authorList>
            <person name="Feng L."/>
        </authorList>
    </citation>
    <scope>NUCLEOTIDE SEQUENCE</scope>
    <source>
        <strain evidence="2">PclaraLFYP37</strain>
    </source>
</reference>
<gene>
    <name evidence="2" type="primary">yafQ</name>
    <name evidence="2" type="ORF">PCLFYP37_01599</name>
</gene>
<dbReference type="InterPro" id="IPR004386">
    <property type="entry name" value="Toxin_YafQ-like"/>
</dbReference>
<evidence type="ECO:0000313" key="2">
    <source>
        <dbReference type="EMBL" id="VYT97023.1"/>
    </source>
</evidence>
<sequence length="146" mass="16750">MAPLIVSELCVRWKAEIQSFAIQWTIILNLLVMVYKIEVSRQYLKDLKLARKRQLDEKLLNDIIAMLAAGEPLPANNCDHALSGNYKGYRECHVTPDWLLIYSRNETLKVVSISTYRHAFGFILNLPAVHDVDPSVHDGFCFKAFE</sequence>
<evidence type="ECO:0000256" key="1">
    <source>
        <dbReference type="ARBA" id="ARBA00022649"/>
    </source>
</evidence>
<dbReference type="SUPFAM" id="SSF143011">
    <property type="entry name" value="RelE-like"/>
    <property type="match status" value="1"/>
</dbReference>
<organism evidence="2">
    <name type="scientific">Paraprevotella clara</name>
    <dbReference type="NCBI Taxonomy" id="454154"/>
    <lineage>
        <taxon>Bacteria</taxon>
        <taxon>Pseudomonadati</taxon>
        <taxon>Bacteroidota</taxon>
        <taxon>Bacteroidia</taxon>
        <taxon>Bacteroidales</taxon>
        <taxon>Prevotellaceae</taxon>
        <taxon>Paraprevotella</taxon>
    </lineage>
</organism>
<dbReference type="PANTHER" id="PTHR40588:SF1">
    <property type="entry name" value="MRNA INTERFERASE TOXIN YAFQ"/>
    <property type="match status" value="1"/>
</dbReference>
<dbReference type="InterPro" id="IPR007712">
    <property type="entry name" value="RelE/ParE_toxin"/>
</dbReference>
<proteinExistence type="predicted"/>
<dbReference type="GO" id="GO:0006415">
    <property type="term" value="P:translational termination"/>
    <property type="evidence" value="ECO:0007669"/>
    <property type="project" value="TreeGrafter"/>
</dbReference>
<accession>A0A6N3B1I6</accession>
<dbReference type="GO" id="GO:0004521">
    <property type="term" value="F:RNA endonuclease activity"/>
    <property type="evidence" value="ECO:0007669"/>
    <property type="project" value="TreeGrafter"/>
</dbReference>
<name>A0A6N3B1I6_9BACT</name>
<dbReference type="Pfam" id="PF15738">
    <property type="entry name" value="YafQ_toxin"/>
    <property type="match status" value="1"/>
</dbReference>
<dbReference type="NCBIfam" id="TIGR02385">
    <property type="entry name" value="RelE_StbE"/>
    <property type="match status" value="1"/>
</dbReference>
<keyword evidence="1" id="KW-1277">Toxin-antitoxin system</keyword>
<dbReference type="GO" id="GO:0006402">
    <property type="term" value="P:mRNA catabolic process"/>
    <property type="evidence" value="ECO:0007669"/>
    <property type="project" value="TreeGrafter"/>
</dbReference>
<dbReference type="PANTHER" id="PTHR40588">
    <property type="entry name" value="MRNA INTERFERASE TOXIN YAFQ"/>
    <property type="match status" value="1"/>
</dbReference>
<dbReference type="InterPro" id="IPR035093">
    <property type="entry name" value="RelE/ParE_toxin_dom_sf"/>
</dbReference>
<dbReference type="Gene3D" id="3.30.2310.20">
    <property type="entry name" value="RelE-like"/>
    <property type="match status" value="1"/>
</dbReference>
<dbReference type="EMBL" id="CACRUT010000008">
    <property type="protein sequence ID" value="VYT97023.1"/>
    <property type="molecule type" value="Genomic_DNA"/>
</dbReference>